<organism evidence="6 7">
    <name type="scientific">Protopolystoma xenopodis</name>
    <dbReference type="NCBI Taxonomy" id="117903"/>
    <lineage>
        <taxon>Eukaryota</taxon>
        <taxon>Metazoa</taxon>
        <taxon>Spiralia</taxon>
        <taxon>Lophotrochozoa</taxon>
        <taxon>Platyhelminthes</taxon>
        <taxon>Monogenea</taxon>
        <taxon>Polyopisthocotylea</taxon>
        <taxon>Polystomatidea</taxon>
        <taxon>Polystomatidae</taxon>
        <taxon>Protopolystoma</taxon>
    </lineage>
</organism>
<evidence type="ECO:0000313" key="6">
    <source>
        <dbReference type="EMBL" id="VEL34073.1"/>
    </source>
</evidence>
<name>A0A448XDK8_9PLAT</name>
<dbReference type="Gene3D" id="1.10.287.2610">
    <property type="match status" value="1"/>
</dbReference>
<feature type="domain" description="Dynein heavy chain AAA module D4" evidence="4">
    <location>
        <begin position="306"/>
        <end position="507"/>
    </location>
</feature>
<comment type="caution">
    <text evidence="6">The sequence shown here is derived from an EMBL/GenBank/DDBJ whole genome shotgun (WGS) entry which is preliminary data.</text>
</comment>
<dbReference type="Gene3D" id="1.20.920.30">
    <property type="match status" value="1"/>
</dbReference>
<feature type="domain" description="Dynein 2 heavy chain 1 cytoplasmic ATPase lid" evidence="5">
    <location>
        <begin position="78"/>
        <end position="161"/>
    </location>
</feature>
<evidence type="ECO:0000313" key="7">
    <source>
        <dbReference type="Proteomes" id="UP000784294"/>
    </source>
</evidence>
<dbReference type="Gene3D" id="3.40.50.300">
    <property type="entry name" value="P-loop containing nucleotide triphosphate hydrolases"/>
    <property type="match status" value="2"/>
</dbReference>
<dbReference type="PANTHER" id="PTHR45703:SF22">
    <property type="entry name" value="DYNEIN CYTOPLASMIC 2 HEAVY CHAIN 1"/>
    <property type="match status" value="1"/>
</dbReference>
<evidence type="ECO:0000256" key="3">
    <source>
        <dbReference type="SAM" id="MobiDB-lite"/>
    </source>
</evidence>
<dbReference type="EMBL" id="CAAALY010246940">
    <property type="protein sequence ID" value="VEL34073.1"/>
    <property type="molecule type" value="Genomic_DNA"/>
</dbReference>
<protein>
    <submittedName>
        <fullName evidence="6">Uncharacterized protein</fullName>
    </submittedName>
</protein>
<dbReference type="GO" id="GO:0030286">
    <property type="term" value="C:dynein complex"/>
    <property type="evidence" value="ECO:0007669"/>
    <property type="project" value="InterPro"/>
</dbReference>
<evidence type="ECO:0000256" key="2">
    <source>
        <dbReference type="SAM" id="Coils"/>
    </source>
</evidence>
<keyword evidence="7" id="KW-1185">Reference proteome</keyword>
<comment type="similarity">
    <text evidence="1">Belongs to the dynein heavy chain family.</text>
</comment>
<dbReference type="AlphaFoldDB" id="A0A448XDK8"/>
<evidence type="ECO:0000256" key="1">
    <source>
        <dbReference type="ARBA" id="ARBA00008887"/>
    </source>
</evidence>
<dbReference type="OrthoDB" id="6275276at2759"/>
<accession>A0A448XDK8</accession>
<dbReference type="PANTHER" id="PTHR45703">
    <property type="entry name" value="DYNEIN HEAVY CHAIN"/>
    <property type="match status" value="1"/>
</dbReference>
<dbReference type="GO" id="GO:0045505">
    <property type="term" value="F:dynein intermediate chain binding"/>
    <property type="evidence" value="ECO:0007669"/>
    <property type="project" value="InterPro"/>
</dbReference>
<dbReference type="Proteomes" id="UP000784294">
    <property type="component" value="Unassembled WGS sequence"/>
</dbReference>
<dbReference type="InterPro" id="IPR024317">
    <property type="entry name" value="Dynein_heavy_chain_D4_dom"/>
</dbReference>
<dbReference type="InterPro" id="IPR054354">
    <property type="entry name" value="DYNC2H1-like_lid"/>
</dbReference>
<dbReference type="GO" id="GO:0051959">
    <property type="term" value="F:dynein light intermediate chain binding"/>
    <property type="evidence" value="ECO:0007669"/>
    <property type="project" value="InterPro"/>
</dbReference>
<feature type="coiled-coil region" evidence="2">
    <location>
        <begin position="607"/>
        <end position="634"/>
    </location>
</feature>
<dbReference type="InterPro" id="IPR026983">
    <property type="entry name" value="DHC"/>
</dbReference>
<dbReference type="GO" id="GO:0007018">
    <property type="term" value="P:microtubule-based movement"/>
    <property type="evidence" value="ECO:0007669"/>
    <property type="project" value="InterPro"/>
</dbReference>
<sequence length="656" mass="71413">MEFIGVEGIQLVCTLTPGTGASGSPGRHPLCARFTSSLRLAVLGYPDTDQLVSIYACLLTGVLTASSVTQESPVDQRLRNLPKTDVLVHQMATIMVHVWAELNQSVGRADDPAGIGPVSLRSLTAWVSGLLRYPKDKTDAVWSAFGYEARRLLRDPLPGPEAKQRFDACLTRLLGNFSIAAMSASSGAPVQGSETALRLAVGEPWQTDASLVKVEDEEEEEGVEAKEEEGQNELAGIEEMSRREGEAGDFWFLTRGLREASASAASSPMPLRGRQLAPMASRRFRQLVQRGLAHLARESTPRAGGIVVHVDLLDLVACIDRALSRPAGCLLLIGRAGFGRRICLRLMAHLHQIELVRLRVGRQYGQRHFLTDLRAACQPAGLECRETLLVLEEHQLNDASILGLLNSLLVSGEAPGLFTPDEVEVMAATSNASGVSLKEAAAEAGFRGSSMSFFASRVRAHLHVALLLDVDNRAQLVACLQANPALTKCCEVVWLAEWSRNVMLQLPRDLASRQRRASVSLSRRTPRDKSGRPGKGRRTSEEVGRCGISTDLLAQACLAVHTSSITASPHTLGVTSASPRRYVALIETQLRLESKHREQLLGQANRLRAGLVRIDETRQRVDQLKREASEQGVQLAEKQSAADRALEDISLAMRVQ</sequence>
<feature type="region of interest" description="Disordered" evidence="3">
    <location>
        <begin position="515"/>
        <end position="543"/>
    </location>
</feature>
<evidence type="ECO:0000259" key="4">
    <source>
        <dbReference type="Pfam" id="PF12780"/>
    </source>
</evidence>
<reference evidence="6" key="1">
    <citation type="submission" date="2018-11" db="EMBL/GenBank/DDBJ databases">
        <authorList>
            <consortium name="Pathogen Informatics"/>
        </authorList>
    </citation>
    <scope>NUCLEOTIDE SEQUENCE</scope>
</reference>
<dbReference type="Pfam" id="PF12780">
    <property type="entry name" value="AAA_8"/>
    <property type="match status" value="1"/>
</dbReference>
<evidence type="ECO:0000259" key="5">
    <source>
        <dbReference type="Pfam" id="PF22597"/>
    </source>
</evidence>
<proteinExistence type="inferred from homology"/>
<gene>
    <name evidence="6" type="ORF">PXEA_LOCUS27513</name>
</gene>
<dbReference type="Pfam" id="PF22597">
    <property type="entry name" value="DYN_lid"/>
    <property type="match status" value="1"/>
</dbReference>
<dbReference type="InterPro" id="IPR027417">
    <property type="entry name" value="P-loop_NTPase"/>
</dbReference>
<keyword evidence="2" id="KW-0175">Coiled coil</keyword>